<feature type="region of interest" description="Disordered" evidence="18">
    <location>
        <begin position="121"/>
        <end position="151"/>
    </location>
</feature>
<dbReference type="GO" id="GO:0005262">
    <property type="term" value="F:calcium channel activity"/>
    <property type="evidence" value="ECO:0007669"/>
    <property type="project" value="UniProtKB-KW"/>
</dbReference>
<feature type="transmembrane region" description="Helical" evidence="19">
    <location>
        <begin position="407"/>
        <end position="427"/>
    </location>
</feature>
<evidence type="ECO:0000256" key="6">
    <source>
        <dbReference type="ARBA" id="ARBA00022692"/>
    </source>
</evidence>
<dbReference type="GO" id="GO:0015292">
    <property type="term" value="F:uniporter activity"/>
    <property type="evidence" value="ECO:0007669"/>
    <property type="project" value="TreeGrafter"/>
</dbReference>
<dbReference type="AlphaFoldDB" id="A0A9W4JL63"/>
<keyword evidence="4" id="KW-0109">Calcium transport</keyword>
<evidence type="ECO:0000256" key="1">
    <source>
        <dbReference type="ARBA" id="ARBA00004448"/>
    </source>
</evidence>
<evidence type="ECO:0000256" key="7">
    <source>
        <dbReference type="ARBA" id="ARBA00022792"/>
    </source>
</evidence>
<accession>A0A9W4JL63</accession>
<dbReference type="OrthoDB" id="278338at2759"/>
<evidence type="ECO:0000256" key="3">
    <source>
        <dbReference type="ARBA" id="ARBA00022448"/>
    </source>
</evidence>
<evidence type="ECO:0000256" key="19">
    <source>
        <dbReference type="SAM" id="Phobius"/>
    </source>
</evidence>
<evidence type="ECO:0000256" key="8">
    <source>
        <dbReference type="ARBA" id="ARBA00022837"/>
    </source>
</evidence>
<keyword evidence="9 19" id="KW-1133">Transmembrane helix</keyword>
<feature type="compositionally biased region" description="Basic and acidic residues" evidence="18">
    <location>
        <begin position="133"/>
        <end position="151"/>
    </location>
</feature>
<evidence type="ECO:0000256" key="14">
    <source>
        <dbReference type="ARBA" id="ARBA00036634"/>
    </source>
</evidence>
<dbReference type="InterPro" id="IPR039055">
    <property type="entry name" value="MCU_fam"/>
</dbReference>
<keyword evidence="7" id="KW-0999">Mitochondrion inner membrane</keyword>
<dbReference type="GO" id="GO:0051560">
    <property type="term" value="P:mitochondrial calcium ion homeostasis"/>
    <property type="evidence" value="ECO:0007669"/>
    <property type="project" value="InterPro"/>
</dbReference>
<sequence>MYSQARNCAPIASVATGMASKRGAPSAIGRRGLARLNGWATTPNSSPTQIRSLSGRCLGINTGSRVPGLSATTRLASAVPAAVPRQYFACSQIRSFSKADHTQVSGDNQKTEELLEKYEVQEGNQEARPQHTLLHEEPKEKKSPLEGDKWPERMTKGKMLTTPSRLFKLIVPLTTIGNEGRDKGKWIATQTNTQLTTSPEIEPIAILVHPQQPLSYLERLIQSEVPPIIGQTDKLRPPAVSFIALQHEDNAIKPKKKVEDDIDVDAHQNNKNQDYVPGNDGVGGSRPKGSRPIQRRRSREEDAETISYPRVPSSEDIPDGEPERFVRWSQATEVGDFIRDASRAGEFIVTIEGAPEGLGQIRVAVPSFNERTYYLRMRLRKLARRIQTMANVKEQCDKLAHRGAQRVAMGGFGILAVWWLTVYRLTFETSLGWDTMEPVTYLVSLSTLMGGYLWFLYHNREISYKSALDFTISARQKKLYNLHKIDLQLWESLIDEGKSLRLEIKNIAAEYDAEWDERADEHDQRVTEVLKSDRREDKEKKNSGDQDNKSD</sequence>
<comment type="caution">
    <text evidence="21">The sequence shown here is derived from an EMBL/GenBank/DDBJ whole genome shotgun (WGS) entry which is preliminary data.</text>
</comment>
<keyword evidence="5" id="KW-0107">Calcium channel</keyword>
<comment type="similarity">
    <text evidence="2">Belongs to the MCU (TC 1.A.77) family.</text>
</comment>
<keyword evidence="6 19" id="KW-0812">Transmembrane</keyword>
<evidence type="ECO:0000313" key="22">
    <source>
        <dbReference type="Proteomes" id="UP001152649"/>
    </source>
</evidence>
<evidence type="ECO:0000256" key="16">
    <source>
        <dbReference type="ARBA" id="ARBA00044981"/>
    </source>
</evidence>
<evidence type="ECO:0000256" key="18">
    <source>
        <dbReference type="SAM" id="MobiDB-lite"/>
    </source>
</evidence>
<evidence type="ECO:0000256" key="2">
    <source>
        <dbReference type="ARBA" id="ARBA00005653"/>
    </source>
</evidence>
<evidence type="ECO:0000256" key="17">
    <source>
        <dbReference type="ARBA" id="ARBA00045938"/>
    </source>
</evidence>
<feature type="region of interest" description="Disordered" evidence="18">
    <location>
        <begin position="267"/>
        <end position="321"/>
    </location>
</feature>
<comment type="subcellular location">
    <subcellularLocation>
        <location evidence="1">Mitochondrion inner membrane</location>
        <topology evidence="1">Multi-pass membrane protein</topology>
    </subcellularLocation>
</comment>
<evidence type="ECO:0000256" key="10">
    <source>
        <dbReference type="ARBA" id="ARBA00023065"/>
    </source>
</evidence>
<keyword evidence="11" id="KW-0496">Mitochondrion</keyword>
<organism evidence="21 22">
    <name type="scientific">Penicillium salamii</name>
    <dbReference type="NCBI Taxonomy" id="1612424"/>
    <lineage>
        <taxon>Eukaryota</taxon>
        <taxon>Fungi</taxon>
        <taxon>Dikarya</taxon>
        <taxon>Ascomycota</taxon>
        <taxon>Pezizomycotina</taxon>
        <taxon>Eurotiomycetes</taxon>
        <taxon>Eurotiomycetidae</taxon>
        <taxon>Eurotiales</taxon>
        <taxon>Aspergillaceae</taxon>
        <taxon>Penicillium</taxon>
    </lineage>
</organism>
<evidence type="ECO:0000256" key="15">
    <source>
        <dbReference type="ARBA" id="ARBA00044966"/>
    </source>
</evidence>
<evidence type="ECO:0000256" key="11">
    <source>
        <dbReference type="ARBA" id="ARBA00023128"/>
    </source>
</evidence>
<keyword evidence="12 19" id="KW-0472">Membrane</keyword>
<evidence type="ECO:0000256" key="12">
    <source>
        <dbReference type="ARBA" id="ARBA00023136"/>
    </source>
</evidence>
<dbReference type="PANTHER" id="PTHR13462:SF10">
    <property type="entry name" value="CALCIUM UNIPORTER PROTEIN, MITOCHONDRIAL"/>
    <property type="match status" value="1"/>
</dbReference>
<name>A0A9W4JL63_9EURO</name>
<evidence type="ECO:0000256" key="9">
    <source>
        <dbReference type="ARBA" id="ARBA00022989"/>
    </source>
</evidence>
<evidence type="ECO:0000259" key="20">
    <source>
        <dbReference type="Pfam" id="PF04678"/>
    </source>
</evidence>
<dbReference type="Proteomes" id="UP001152649">
    <property type="component" value="Unassembled WGS sequence"/>
</dbReference>
<evidence type="ECO:0000256" key="5">
    <source>
        <dbReference type="ARBA" id="ARBA00022673"/>
    </source>
</evidence>
<keyword evidence="8" id="KW-0106">Calcium</keyword>
<dbReference type="PANTHER" id="PTHR13462">
    <property type="entry name" value="CALCIUM UNIPORTER PROTEIN, MITOCHONDRIAL"/>
    <property type="match status" value="1"/>
</dbReference>
<keyword evidence="22" id="KW-1185">Reference proteome</keyword>
<keyword evidence="10" id="KW-0406">Ion transport</keyword>
<gene>
    <name evidence="21" type="ORF">PSALAMII_LOCUS8321</name>
</gene>
<dbReference type="GO" id="GO:1990246">
    <property type="term" value="C:uniplex complex"/>
    <property type="evidence" value="ECO:0007669"/>
    <property type="project" value="TreeGrafter"/>
</dbReference>
<reference evidence="21" key="1">
    <citation type="submission" date="2021-07" db="EMBL/GenBank/DDBJ databases">
        <authorList>
            <person name="Branca A.L. A."/>
        </authorList>
    </citation>
    <scope>NUCLEOTIDE SEQUENCE</scope>
</reference>
<evidence type="ECO:0000256" key="4">
    <source>
        <dbReference type="ARBA" id="ARBA00022568"/>
    </source>
</evidence>
<comment type="subunit">
    <text evidence="15">Homotetramer, assembles in a dimer or dimers configuration with two interfaces.</text>
</comment>
<protein>
    <recommendedName>
        <fullName evidence="16">Calcium uniporter protein, mitochondrial</fullName>
    </recommendedName>
</protein>
<comment type="catalytic activity">
    <reaction evidence="14">
        <text>Ca(2+)(in) = Ca(2+)(out)</text>
        <dbReference type="Rhea" id="RHEA:29671"/>
        <dbReference type="ChEBI" id="CHEBI:29108"/>
    </reaction>
</comment>
<dbReference type="Pfam" id="PF04678">
    <property type="entry name" value="MCU"/>
    <property type="match status" value="1"/>
</dbReference>
<evidence type="ECO:0000313" key="21">
    <source>
        <dbReference type="EMBL" id="CAG8406263.1"/>
    </source>
</evidence>
<feature type="region of interest" description="Disordered" evidence="18">
    <location>
        <begin position="518"/>
        <end position="551"/>
    </location>
</feature>
<proteinExistence type="inferred from homology"/>
<evidence type="ECO:0000256" key="13">
    <source>
        <dbReference type="ARBA" id="ARBA00023303"/>
    </source>
</evidence>
<feature type="domain" description="Calcium uniporter protein C-terminal" evidence="20">
    <location>
        <begin position="370"/>
        <end position="492"/>
    </location>
</feature>
<keyword evidence="13" id="KW-0407">Ion channel</keyword>
<dbReference type="InterPro" id="IPR006769">
    <property type="entry name" value="MCU_C"/>
</dbReference>
<keyword evidence="3" id="KW-0813">Transport</keyword>
<dbReference type="EMBL" id="CAJVPG010000422">
    <property type="protein sequence ID" value="CAG8406263.1"/>
    <property type="molecule type" value="Genomic_DNA"/>
</dbReference>
<feature type="compositionally biased region" description="Basic and acidic residues" evidence="18">
    <location>
        <begin position="519"/>
        <end position="551"/>
    </location>
</feature>
<dbReference type="GO" id="GO:0036444">
    <property type="term" value="P:calcium import into the mitochondrion"/>
    <property type="evidence" value="ECO:0007669"/>
    <property type="project" value="TreeGrafter"/>
</dbReference>
<comment type="function">
    <text evidence="17">Highly selective calcium channel localized to the inner mitochondrial membrane, which mediates calcium uptake into the mitochondrial matrix. Mitochondrial calcium homeostasis plays key roles in cellular physiology and regulates ATP production, cytoplasmic calcium signals and activation of cell death pathways. Sufficient to operate as a pore-forming channel without the need of calcium-sensor or auxiliary subunit.</text>
</comment>
<feature type="transmembrane region" description="Helical" evidence="19">
    <location>
        <begin position="439"/>
        <end position="457"/>
    </location>
</feature>